<evidence type="ECO:0000256" key="7">
    <source>
        <dbReference type="SAM" id="Phobius"/>
    </source>
</evidence>
<evidence type="ECO:0000313" key="8">
    <source>
        <dbReference type="EMBL" id="BBL79932.1"/>
    </source>
</evidence>
<accession>A0A510HIX2</accession>
<keyword evidence="6 7" id="KW-0472">Membrane</keyword>
<dbReference type="PANTHER" id="PTHR33884">
    <property type="entry name" value="UPF0410 PROTEIN YMGE"/>
    <property type="match status" value="1"/>
</dbReference>
<sequence>MGIISWIVVGLIAGLLAKLVMPGDDPGGLVITTLIGMAGALVGGFLVSLLGGAGVTGFNIWSILVATLGAIILLALYRALAGGRRRV</sequence>
<name>A0A510HIX2_9ACTN</name>
<comment type="subcellular location">
    <subcellularLocation>
        <location evidence="1">Cell membrane</location>
        <topology evidence="1">Multi-pass membrane protein</topology>
    </subcellularLocation>
</comment>
<feature type="transmembrane region" description="Helical" evidence="7">
    <location>
        <begin position="28"/>
        <end position="52"/>
    </location>
</feature>
<dbReference type="Proteomes" id="UP000318065">
    <property type="component" value="Chromosome"/>
</dbReference>
<dbReference type="Pfam" id="PF04226">
    <property type="entry name" value="Transgly_assoc"/>
    <property type="match status" value="1"/>
</dbReference>
<dbReference type="OrthoDB" id="4568405at2"/>
<evidence type="ECO:0000256" key="1">
    <source>
        <dbReference type="ARBA" id="ARBA00004651"/>
    </source>
</evidence>
<keyword evidence="9" id="KW-1185">Reference proteome</keyword>
<organism evidence="8 9">
    <name type="scientific">Rubrobacter xylanophilus</name>
    <dbReference type="NCBI Taxonomy" id="49319"/>
    <lineage>
        <taxon>Bacteria</taxon>
        <taxon>Bacillati</taxon>
        <taxon>Actinomycetota</taxon>
        <taxon>Rubrobacteria</taxon>
        <taxon>Rubrobacterales</taxon>
        <taxon>Rubrobacteraceae</taxon>
        <taxon>Rubrobacter</taxon>
    </lineage>
</organism>
<evidence type="ECO:0000256" key="5">
    <source>
        <dbReference type="ARBA" id="ARBA00022989"/>
    </source>
</evidence>
<evidence type="ECO:0000256" key="2">
    <source>
        <dbReference type="ARBA" id="ARBA00011006"/>
    </source>
</evidence>
<evidence type="ECO:0000313" key="9">
    <source>
        <dbReference type="Proteomes" id="UP000318065"/>
    </source>
</evidence>
<dbReference type="EMBL" id="AP019791">
    <property type="protein sequence ID" value="BBL79932.1"/>
    <property type="molecule type" value="Genomic_DNA"/>
</dbReference>
<dbReference type="InterPro" id="IPR007341">
    <property type="entry name" value="Transgly_assoc"/>
</dbReference>
<dbReference type="GO" id="GO:0005886">
    <property type="term" value="C:plasma membrane"/>
    <property type="evidence" value="ECO:0007669"/>
    <property type="project" value="UniProtKB-SubCell"/>
</dbReference>
<keyword evidence="3" id="KW-1003">Cell membrane</keyword>
<proteinExistence type="inferred from homology"/>
<dbReference type="AlphaFoldDB" id="A0A510HIX2"/>
<dbReference type="PANTHER" id="PTHR33884:SF3">
    <property type="entry name" value="UPF0410 PROTEIN YMGE"/>
    <property type="match status" value="1"/>
</dbReference>
<gene>
    <name evidence="8" type="ORF">RxyAA322_17860</name>
</gene>
<comment type="similarity">
    <text evidence="2">Belongs to the UPF0410 family.</text>
</comment>
<evidence type="ECO:0000256" key="6">
    <source>
        <dbReference type="ARBA" id="ARBA00023136"/>
    </source>
</evidence>
<keyword evidence="4 7" id="KW-0812">Transmembrane</keyword>
<keyword evidence="5 7" id="KW-1133">Transmembrane helix</keyword>
<protein>
    <submittedName>
        <fullName evidence="8">Membrane protein</fullName>
    </submittedName>
</protein>
<feature type="transmembrane region" description="Helical" evidence="7">
    <location>
        <begin position="6"/>
        <end position="21"/>
    </location>
</feature>
<evidence type="ECO:0000256" key="4">
    <source>
        <dbReference type="ARBA" id="ARBA00022692"/>
    </source>
</evidence>
<feature type="transmembrane region" description="Helical" evidence="7">
    <location>
        <begin position="58"/>
        <end position="77"/>
    </location>
</feature>
<evidence type="ECO:0000256" key="3">
    <source>
        <dbReference type="ARBA" id="ARBA00022475"/>
    </source>
</evidence>
<dbReference type="RefSeq" id="WP_143527952.1">
    <property type="nucleotide sequence ID" value="NZ_AP019791.1"/>
</dbReference>
<reference evidence="8" key="1">
    <citation type="journal article" date="2019" name="Microbiol. Resour. Announc.">
        <title>Complete Genome Sequence of Rubrobacter xylanophilus Strain AA3-22, Isolated from Arima Onsen in Japan.</title>
        <authorList>
            <person name="Tomariguchi N."/>
            <person name="Miyazaki K."/>
        </authorList>
    </citation>
    <scope>NUCLEOTIDE SEQUENCE [LARGE SCALE GENOMIC DNA]</scope>
    <source>
        <strain evidence="8">AA3-22</strain>
    </source>
</reference>